<dbReference type="InterPro" id="IPR012341">
    <property type="entry name" value="6hp_glycosidase-like_sf"/>
</dbReference>
<name>A0A939BDY8_9FIRM</name>
<sequence>MNEQLQSWIWVDDAVYPNEQTTFLCHASDRTNHNYAVAEFTHTFAYDKPVDSVRLTVCGDTSFRLWLNEQFVGAGPVCGGGDFLEDRPLPKVYHNTYDVSVCGNALRFFAQVQLSPVVLSDYSRGHGGFCLAGVVCFADGSTERICTDNNWSSRINRKYKQPYTFDNTISETDWTPAKRVDDIWHAVKPPIPMMCEEKILPQNHGAIRVPAHETCAAEVLFDKIYAGYVSFTVTCQGTCKIIVKCREIKDGAYTTETITTASDLSYRSFQFHSIGQYTIEVTNESDDVCIIEPSLIFTHYPVTMEGAFDCNDAELKKVYDVCKWTLKNCRQTIHLDSPRHQEPLACTGDYYIETLMTAFCFGDLRLSAFDVMRTADLLVQQKGRMFHTTYSLLWVQMLKEVYQFTGDAGLVFYCKDALCRLLARFDGYLGDTGVLEHASDYMFVDWMVVDGFSLHHPPKALGQTCLNAFYYGALQTAAELFAVIDDTEWANTCISRAQQLKQAHNRCFYDTQRQLYFDGLNTPTHTSEWLPENPDKRYYSKHSNTLSVLYGLCDRETGVSIMEQVINDDSLTGVQPYFMHFVLEALKTVGLFEKYGFSLLDKWKDVVRTCDKGLQEGWYRSEEGYAFDYSHAWGGTPAYQIPSMILGFEMVEPGFKTIRLHPQLFGLEWAHVLMPTPYGMITCTLKQGEPAKLSVPEGMSVLFEEEC</sequence>
<dbReference type="AlphaFoldDB" id="A0A939BDY8"/>
<dbReference type="Gene3D" id="1.50.10.10">
    <property type="match status" value="1"/>
</dbReference>
<reference evidence="2" key="2">
    <citation type="journal article" date="2021" name="Sci. Rep.">
        <title>The distribution of antibiotic resistance genes in chicken gut microbiota commensals.</title>
        <authorList>
            <person name="Juricova H."/>
            <person name="Matiasovicova J."/>
            <person name="Kubasova T."/>
            <person name="Cejkova D."/>
            <person name="Rychlik I."/>
        </authorList>
    </citation>
    <scope>NUCLEOTIDE SEQUENCE</scope>
    <source>
        <strain evidence="2">An559</strain>
    </source>
</reference>
<comment type="caution">
    <text evidence="2">The sequence shown here is derived from an EMBL/GenBank/DDBJ whole genome shotgun (WGS) entry which is preliminary data.</text>
</comment>
<dbReference type="InterPro" id="IPR008928">
    <property type="entry name" value="6-hairpin_glycosidase_sf"/>
</dbReference>
<accession>A0A939BDY8</accession>
<keyword evidence="3" id="KW-1185">Reference proteome</keyword>
<organism evidence="2 3">
    <name type="scientific">Merdimmobilis hominis</name>
    <dbReference type="NCBI Taxonomy" id="2897707"/>
    <lineage>
        <taxon>Bacteria</taxon>
        <taxon>Bacillati</taxon>
        <taxon>Bacillota</taxon>
        <taxon>Clostridia</taxon>
        <taxon>Eubacteriales</taxon>
        <taxon>Oscillospiraceae</taxon>
        <taxon>Merdimmobilis</taxon>
    </lineage>
</organism>
<dbReference type="PANTHER" id="PTHR34987">
    <property type="entry name" value="C, PUTATIVE (AFU_ORTHOLOGUE AFUA_3G02880)-RELATED"/>
    <property type="match status" value="1"/>
</dbReference>
<evidence type="ECO:0000259" key="1">
    <source>
        <dbReference type="Pfam" id="PF17389"/>
    </source>
</evidence>
<dbReference type="SUPFAM" id="SSF48208">
    <property type="entry name" value="Six-hairpin glycosidases"/>
    <property type="match status" value="1"/>
</dbReference>
<gene>
    <name evidence="2" type="ORF">H6A12_04790</name>
</gene>
<dbReference type="PANTHER" id="PTHR34987:SF2">
    <property type="entry name" value="B, PUTATIVE (AFU_ORTHOLOGUE AFUA_7G05040)-RELATED"/>
    <property type="match status" value="1"/>
</dbReference>
<dbReference type="Gene3D" id="2.60.120.260">
    <property type="entry name" value="Galactose-binding domain-like"/>
    <property type="match status" value="1"/>
</dbReference>
<evidence type="ECO:0000313" key="3">
    <source>
        <dbReference type="Proteomes" id="UP000774750"/>
    </source>
</evidence>
<feature type="domain" description="Alpha-L-rhamnosidase six-hairpin glycosidase" evidence="1">
    <location>
        <begin position="305"/>
        <end position="529"/>
    </location>
</feature>
<evidence type="ECO:0000313" key="2">
    <source>
        <dbReference type="EMBL" id="MBM6920472.1"/>
    </source>
</evidence>
<reference evidence="2" key="1">
    <citation type="submission" date="2020-08" db="EMBL/GenBank/DDBJ databases">
        <authorList>
            <person name="Cejkova D."/>
            <person name="Kubasova T."/>
            <person name="Jahodarova E."/>
            <person name="Rychlik I."/>
        </authorList>
    </citation>
    <scope>NUCLEOTIDE SEQUENCE</scope>
    <source>
        <strain evidence="2">An559</strain>
    </source>
</reference>
<dbReference type="EMBL" id="JACJKY010000005">
    <property type="protein sequence ID" value="MBM6920472.1"/>
    <property type="molecule type" value="Genomic_DNA"/>
</dbReference>
<proteinExistence type="predicted"/>
<dbReference type="RefSeq" id="WP_204445376.1">
    <property type="nucleotide sequence ID" value="NZ_JACJKY010000005.1"/>
</dbReference>
<dbReference type="InterPro" id="IPR035396">
    <property type="entry name" value="Bac_rhamnosid6H"/>
</dbReference>
<dbReference type="Proteomes" id="UP000774750">
    <property type="component" value="Unassembled WGS sequence"/>
</dbReference>
<dbReference type="GO" id="GO:0005975">
    <property type="term" value="P:carbohydrate metabolic process"/>
    <property type="evidence" value="ECO:0007669"/>
    <property type="project" value="InterPro"/>
</dbReference>
<protein>
    <recommendedName>
        <fullName evidence="1">Alpha-L-rhamnosidase six-hairpin glycosidase domain-containing protein</fullName>
    </recommendedName>
</protein>
<dbReference type="Pfam" id="PF17389">
    <property type="entry name" value="Bac_rhamnosid6H"/>
    <property type="match status" value="1"/>
</dbReference>
<dbReference type="Gene3D" id="2.60.420.10">
    <property type="entry name" value="Maltose phosphorylase, domain 3"/>
    <property type="match status" value="1"/>
</dbReference>